<name>A0A0D8JDV7_9BACT</name>
<dbReference type="RefSeq" id="WP_045026526.1">
    <property type="nucleotide sequence ID" value="NZ_JRHC01000001.1"/>
</dbReference>
<protein>
    <submittedName>
        <fullName evidence="5">MFS transporter</fullName>
    </submittedName>
</protein>
<dbReference type="Gene3D" id="1.20.1250.20">
    <property type="entry name" value="MFS general substrate transporter like domains"/>
    <property type="match status" value="2"/>
</dbReference>
<feature type="transmembrane region" description="Helical" evidence="4">
    <location>
        <begin position="403"/>
        <end position="422"/>
    </location>
</feature>
<feature type="transmembrane region" description="Helical" evidence="4">
    <location>
        <begin position="127"/>
        <end position="148"/>
    </location>
</feature>
<dbReference type="OrthoDB" id="1117124at2"/>
<evidence type="ECO:0000313" key="5">
    <source>
        <dbReference type="EMBL" id="KJF44924.1"/>
    </source>
</evidence>
<feature type="transmembrane region" description="Helical" evidence="4">
    <location>
        <begin position="379"/>
        <end position="397"/>
    </location>
</feature>
<evidence type="ECO:0000313" key="6">
    <source>
        <dbReference type="Proteomes" id="UP000032544"/>
    </source>
</evidence>
<comment type="caution">
    <text evidence="5">The sequence shown here is derived from an EMBL/GenBank/DDBJ whole genome shotgun (WGS) entry which is preliminary data.</text>
</comment>
<feature type="transmembrane region" description="Helical" evidence="4">
    <location>
        <begin position="314"/>
        <end position="335"/>
    </location>
</feature>
<dbReference type="PATRIC" id="fig|1544798.3.peg.1154"/>
<evidence type="ECO:0000256" key="4">
    <source>
        <dbReference type="SAM" id="Phobius"/>
    </source>
</evidence>
<dbReference type="AlphaFoldDB" id="A0A0D8JDV7"/>
<dbReference type="InterPro" id="IPR052528">
    <property type="entry name" value="Sugar_transport-like"/>
</dbReference>
<feature type="transmembrane region" description="Helical" evidence="4">
    <location>
        <begin position="341"/>
        <end position="359"/>
    </location>
</feature>
<dbReference type="InterPro" id="IPR036259">
    <property type="entry name" value="MFS_trans_sf"/>
</dbReference>
<dbReference type="Pfam" id="PF07690">
    <property type="entry name" value="MFS_1"/>
    <property type="match status" value="1"/>
</dbReference>
<accession>A0A0D8JDV7</accession>
<organism evidence="5 6">
    <name type="scientific">Draconibacterium sediminis</name>
    <dbReference type="NCBI Taxonomy" id="1544798"/>
    <lineage>
        <taxon>Bacteria</taxon>
        <taxon>Pseudomonadati</taxon>
        <taxon>Bacteroidota</taxon>
        <taxon>Bacteroidia</taxon>
        <taxon>Marinilabiliales</taxon>
        <taxon>Prolixibacteraceae</taxon>
        <taxon>Draconibacterium</taxon>
    </lineage>
</organism>
<feature type="transmembrane region" description="Helical" evidence="4">
    <location>
        <begin position="195"/>
        <end position="216"/>
    </location>
</feature>
<proteinExistence type="predicted"/>
<dbReference type="PANTHER" id="PTHR23526">
    <property type="entry name" value="INTEGRAL MEMBRANE TRANSPORT PROTEIN-RELATED"/>
    <property type="match status" value="1"/>
</dbReference>
<gene>
    <name evidence="5" type="ORF">LH29_05725</name>
</gene>
<evidence type="ECO:0000256" key="3">
    <source>
        <dbReference type="ARBA" id="ARBA00023136"/>
    </source>
</evidence>
<feature type="transmembrane region" description="Helical" evidence="4">
    <location>
        <begin position="100"/>
        <end position="121"/>
    </location>
</feature>
<dbReference type="PANTHER" id="PTHR23526:SF2">
    <property type="entry name" value="MAJOR FACILITATOR SUPERFAMILY (MFS) PROFILE DOMAIN-CONTAINING PROTEIN"/>
    <property type="match status" value="1"/>
</dbReference>
<keyword evidence="6" id="KW-1185">Reference proteome</keyword>
<keyword evidence="2 4" id="KW-1133">Transmembrane helix</keyword>
<evidence type="ECO:0000256" key="2">
    <source>
        <dbReference type="ARBA" id="ARBA00022989"/>
    </source>
</evidence>
<reference evidence="5 6" key="1">
    <citation type="submission" date="2014-09" db="EMBL/GenBank/DDBJ databases">
        <title>Draft Genome Sequence of Draconibacterium sp. JN14CK-3.</title>
        <authorList>
            <person name="Dong C."/>
            <person name="Lai Q."/>
            <person name="Shao Z."/>
        </authorList>
    </citation>
    <scope>NUCLEOTIDE SEQUENCE [LARGE SCALE GENOMIC DNA]</scope>
    <source>
        <strain evidence="5 6">JN14CK-3</strain>
    </source>
</reference>
<sequence>MFERLYHYLNKGDKKGVCTDITDEACKYVPRNFFLQIFSNVFTQLGDTLSNPKTVLTWLMSYVSAPVYLISLIVPLRESGSMVPQVFFVPIIHKRAIRKWLWVIGALLQFLAIGAIGIIALNFKGFTAGWLIVAAVVLFSLSRSMSSLTSKDIIGKTIPKTRRGRMKGYSVSVSGVLVLVAGLFMLYQSEKDTTINFYTNIIFFASATWLVAAFIYSRIKEFPSPVEEKSSNTESILSGFKLLKTDKHFRDFIIARTLLLCTALSAPFYVVLAQEHVGKEAYLLGLFIIAKGVASIVSSPIWGRYADKSSKNIMAVAVLIASVLGIFIFFTISYFEALRSAKWLYPVVLFILGIAHQGVRLGRKTYVIDMATGNERTSYVSVSNTVIGIILLMVGGLSALVSLLSVEGVILLLSVLGLAGAYKSYKLPNVEQI</sequence>
<keyword evidence="1 4" id="KW-0812">Transmembrane</keyword>
<evidence type="ECO:0000256" key="1">
    <source>
        <dbReference type="ARBA" id="ARBA00022692"/>
    </source>
</evidence>
<dbReference type="EMBL" id="JRHC01000001">
    <property type="protein sequence ID" value="KJF44924.1"/>
    <property type="molecule type" value="Genomic_DNA"/>
</dbReference>
<keyword evidence="3 4" id="KW-0472">Membrane</keyword>
<feature type="transmembrane region" description="Helical" evidence="4">
    <location>
        <begin position="282"/>
        <end position="302"/>
    </location>
</feature>
<dbReference type="Proteomes" id="UP000032544">
    <property type="component" value="Unassembled WGS sequence"/>
</dbReference>
<feature type="transmembrane region" description="Helical" evidence="4">
    <location>
        <begin position="253"/>
        <end position="270"/>
    </location>
</feature>
<feature type="transmembrane region" description="Helical" evidence="4">
    <location>
        <begin position="169"/>
        <end position="189"/>
    </location>
</feature>
<dbReference type="GO" id="GO:0022857">
    <property type="term" value="F:transmembrane transporter activity"/>
    <property type="evidence" value="ECO:0007669"/>
    <property type="project" value="InterPro"/>
</dbReference>
<dbReference type="STRING" id="1544798.LH29_05725"/>
<dbReference type="SUPFAM" id="SSF103473">
    <property type="entry name" value="MFS general substrate transporter"/>
    <property type="match status" value="1"/>
</dbReference>
<feature type="transmembrane region" description="Helical" evidence="4">
    <location>
        <begin position="55"/>
        <end position="76"/>
    </location>
</feature>
<dbReference type="InterPro" id="IPR011701">
    <property type="entry name" value="MFS"/>
</dbReference>